<dbReference type="Proteomes" id="UP000680365">
    <property type="component" value="Unassembled WGS sequence"/>
</dbReference>
<dbReference type="SUPFAM" id="SSF54523">
    <property type="entry name" value="Pili subunits"/>
    <property type="match status" value="1"/>
</dbReference>
<dbReference type="Pfam" id="PF07963">
    <property type="entry name" value="N_methyl"/>
    <property type="match status" value="1"/>
</dbReference>
<dbReference type="PROSITE" id="PS00409">
    <property type="entry name" value="PROKAR_NTER_METHYL"/>
    <property type="match status" value="1"/>
</dbReference>
<dbReference type="NCBIfam" id="TIGR02532">
    <property type="entry name" value="IV_pilin_GFxxxE"/>
    <property type="match status" value="1"/>
</dbReference>
<protein>
    <recommendedName>
        <fullName evidence="4">Prepilin-type N-terminal cleavage/methylation domain-containing protein</fullName>
    </recommendedName>
</protein>
<dbReference type="EMBL" id="JAEDAM010000100">
    <property type="protein sequence ID" value="MBS8122502.1"/>
    <property type="molecule type" value="Genomic_DNA"/>
</dbReference>
<accession>A0ABS5QPD3</accession>
<gene>
    <name evidence="2" type="ORF">VAMP_7420n32</name>
</gene>
<organism evidence="2 3">
    <name type="scientific">Candidatus Vampirococcus lugosii</name>
    <dbReference type="NCBI Taxonomy" id="2789015"/>
    <lineage>
        <taxon>Bacteria</taxon>
        <taxon>Candidatus Absconditibacteriota</taxon>
        <taxon>Vampirococcus</taxon>
    </lineage>
</organism>
<dbReference type="RefSeq" id="WP_213349909.1">
    <property type="nucleotide sequence ID" value="NZ_JAEDAM010000100.1"/>
</dbReference>
<sequence>MKINNKGFTLVELMIVLSIIGVLFGVFSRLLSFENRDYIRGEGCVNHVYGEIKNYFDNASTGKGIYTGGNDLEFPSLYSVQFNTGDNKVLFKYDTVSSTGQDYKEILLSGTGRDSNFCFDENAGYHINIDKVNLDKIAMNKLLQSDVKTSPFTLHETNDSIVTGHVEFVFEKGDFKRIISKIEFDKRVSRIYHNKCVHRGDDYETCETWSDN</sequence>
<evidence type="ECO:0000313" key="3">
    <source>
        <dbReference type="Proteomes" id="UP000680365"/>
    </source>
</evidence>
<feature type="transmembrane region" description="Helical" evidence="1">
    <location>
        <begin position="7"/>
        <end position="27"/>
    </location>
</feature>
<evidence type="ECO:0000313" key="2">
    <source>
        <dbReference type="EMBL" id="MBS8122502.1"/>
    </source>
</evidence>
<comment type="caution">
    <text evidence="2">The sequence shown here is derived from an EMBL/GenBank/DDBJ whole genome shotgun (WGS) entry which is preliminary data.</text>
</comment>
<keyword evidence="1" id="KW-0472">Membrane</keyword>
<evidence type="ECO:0000256" key="1">
    <source>
        <dbReference type="SAM" id="Phobius"/>
    </source>
</evidence>
<name>A0ABS5QPD3_9BACT</name>
<keyword evidence="1" id="KW-0812">Transmembrane</keyword>
<dbReference type="InterPro" id="IPR045584">
    <property type="entry name" value="Pilin-like"/>
</dbReference>
<proteinExistence type="predicted"/>
<reference evidence="2 3" key="1">
    <citation type="journal article" date="2021" name="Nat. Commun.">
        <title>Reductive evolution and unique predatory mode in the CPR bacterium Vampirococcus lugosii.</title>
        <authorList>
            <person name="Moreira D."/>
            <person name="Zivanovic Y."/>
            <person name="Lopez-Archilla A.I."/>
            <person name="Iniesto M."/>
            <person name="Lopez-Garcia P."/>
        </authorList>
    </citation>
    <scope>NUCLEOTIDE SEQUENCE [LARGE SCALE GENOMIC DNA]</scope>
    <source>
        <strain evidence="2">Chiprana</strain>
    </source>
</reference>
<keyword evidence="3" id="KW-1185">Reference proteome</keyword>
<keyword evidence="1" id="KW-1133">Transmembrane helix</keyword>
<dbReference type="InterPro" id="IPR012902">
    <property type="entry name" value="N_methyl_site"/>
</dbReference>
<evidence type="ECO:0008006" key="4">
    <source>
        <dbReference type="Google" id="ProtNLM"/>
    </source>
</evidence>